<accession>A0A1U9KQ42</accession>
<keyword evidence="2" id="KW-1185">Reference proteome</keyword>
<dbReference type="Proteomes" id="UP000188604">
    <property type="component" value="Chromosome"/>
</dbReference>
<evidence type="ECO:0000313" key="2">
    <source>
        <dbReference type="Proteomes" id="UP000188604"/>
    </source>
</evidence>
<dbReference type="RefSeq" id="WP_077806967.1">
    <property type="nucleotide sequence ID" value="NZ_BJXS01000007.1"/>
</dbReference>
<name>A0A1U9KQ42_9PROT</name>
<dbReference type="KEGG" id="nch:A0U93_08385"/>
<gene>
    <name evidence="1" type="ORF">A0U93_08385</name>
</gene>
<sequence>MSQSAASAVKSVLDSIRERIARWGDGPVHVAMDGALFDDLPDMLRRADFESRPLFIEQSDPKMRRDGPHAVVFPRERLDDFLILPDVTKGGVFWNVPNCDAMTFYRHLRGLNMARLPTPATVELSSGRKTRMVVFRHFDPASVLVTLPVMTPTQRARMFGPAHALLLDTQSRQGTLEARRRNNWPDAEKGPLTFSRAQMDQVSDAMVARSRHNVMEFLRREAPGSTSDASDDVLLFFVKETERLARHWGLTTEKGFKAFAWIRLRSNGEAFEMNDVKAFITDGQAAPDEQAHAIMQEVMRRDRKGAER</sequence>
<evidence type="ECO:0000313" key="1">
    <source>
        <dbReference type="EMBL" id="AQS87954.1"/>
    </source>
</evidence>
<reference evidence="1 2" key="1">
    <citation type="submission" date="2016-03" db="EMBL/GenBank/DDBJ databases">
        <title>Acetic acid bacteria sequencing.</title>
        <authorList>
            <person name="Brandt J."/>
            <person name="Jakob F."/>
            <person name="Vogel R.F."/>
        </authorList>
    </citation>
    <scope>NUCLEOTIDE SEQUENCE [LARGE SCALE GENOMIC DNA]</scope>
    <source>
        <strain evidence="1 2">NBRC 101099</strain>
    </source>
</reference>
<dbReference type="STRING" id="320497.A0U93_08385"/>
<dbReference type="OrthoDB" id="7219308at2"/>
<protein>
    <submittedName>
        <fullName evidence="1">Uncharacterized protein</fullName>
    </submittedName>
</protein>
<proteinExistence type="predicted"/>
<dbReference type="AlphaFoldDB" id="A0A1U9KQ42"/>
<organism evidence="1 2">
    <name type="scientific">Neoasaia chiangmaiensis</name>
    <dbReference type="NCBI Taxonomy" id="320497"/>
    <lineage>
        <taxon>Bacteria</taxon>
        <taxon>Pseudomonadati</taxon>
        <taxon>Pseudomonadota</taxon>
        <taxon>Alphaproteobacteria</taxon>
        <taxon>Acetobacterales</taxon>
        <taxon>Acetobacteraceae</taxon>
        <taxon>Neoasaia</taxon>
    </lineage>
</organism>
<dbReference type="EMBL" id="CP014691">
    <property type="protein sequence ID" value="AQS87954.1"/>
    <property type="molecule type" value="Genomic_DNA"/>
</dbReference>